<dbReference type="Proteomes" id="UP001059672">
    <property type="component" value="Chromosome"/>
</dbReference>
<evidence type="ECO:0000256" key="1">
    <source>
        <dbReference type="ARBA" id="ARBA00009437"/>
    </source>
</evidence>
<dbReference type="Pfam" id="PF03466">
    <property type="entry name" value="LysR_substrate"/>
    <property type="match status" value="1"/>
</dbReference>
<comment type="similarity">
    <text evidence="1">Belongs to the LysR transcriptional regulatory family.</text>
</comment>
<dbReference type="SUPFAM" id="SSF46785">
    <property type="entry name" value="Winged helix' DNA-binding domain"/>
    <property type="match status" value="1"/>
</dbReference>
<keyword evidence="2" id="KW-0805">Transcription regulation</keyword>
<name>A0ABY5H968_9PSED</name>
<dbReference type="InterPro" id="IPR000847">
    <property type="entry name" value="LysR_HTH_N"/>
</dbReference>
<proteinExistence type="inferred from homology"/>
<dbReference type="InterPro" id="IPR036388">
    <property type="entry name" value="WH-like_DNA-bd_sf"/>
</dbReference>
<evidence type="ECO:0000259" key="5">
    <source>
        <dbReference type="PROSITE" id="PS50931"/>
    </source>
</evidence>
<evidence type="ECO:0000313" key="7">
    <source>
        <dbReference type="Proteomes" id="UP001059672"/>
    </source>
</evidence>
<organism evidence="6 7">
    <name type="scientific">Pseudomonas benzenivorans</name>
    <dbReference type="NCBI Taxonomy" id="556533"/>
    <lineage>
        <taxon>Bacteria</taxon>
        <taxon>Pseudomonadati</taxon>
        <taxon>Pseudomonadota</taxon>
        <taxon>Gammaproteobacteria</taxon>
        <taxon>Pseudomonadales</taxon>
        <taxon>Pseudomonadaceae</taxon>
        <taxon>Pseudomonas</taxon>
    </lineage>
</organism>
<evidence type="ECO:0000256" key="2">
    <source>
        <dbReference type="ARBA" id="ARBA00023015"/>
    </source>
</evidence>
<evidence type="ECO:0000313" key="6">
    <source>
        <dbReference type="EMBL" id="UTW08800.1"/>
    </source>
</evidence>
<dbReference type="PROSITE" id="PS50931">
    <property type="entry name" value="HTH_LYSR"/>
    <property type="match status" value="1"/>
</dbReference>
<dbReference type="PANTHER" id="PTHR30118">
    <property type="entry name" value="HTH-TYPE TRANSCRIPTIONAL REGULATOR LEUO-RELATED"/>
    <property type="match status" value="1"/>
</dbReference>
<dbReference type="Pfam" id="PF00126">
    <property type="entry name" value="HTH_1"/>
    <property type="match status" value="1"/>
</dbReference>
<evidence type="ECO:0000256" key="4">
    <source>
        <dbReference type="ARBA" id="ARBA00023163"/>
    </source>
</evidence>
<dbReference type="InterPro" id="IPR050389">
    <property type="entry name" value="LysR-type_TF"/>
</dbReference>
<dbReference type="EMBL" id="CP073346">
    <property type="protein sequence ID" value="UTW08800.1"/>
    <property type="molecule type" value="Genomic_DNA"/>
</dbReference>
<sequence>MIRLSEIDLNLLVVFQLMYRERKTGVVAEQLGLSQPTISNALARLRKTFGDELFERTARGMRPTPFAEGIAESIATALTSLEETFNRDDQFVPSTSTRAFRVAMTDLGEVHLLPSLMTRFAEEAPGITLTTVRDNTIPLKEELESGSVNLALGLLPQLGAGFYQRRLFSQKYVCLMRREHPLAKGPFDLEQFSQAHHAVVVAQGTGHGRVEELLAKSGVPRPVRLKLPHFAAVPYIISETDLIVTVTEKLASQTAKRFDLVARPHPMEMPTAQINLFWHRRFHQDKGNIWLRNLIVEMFAE</sequence>
<dbReference type="InterPro" id="IPR005119">
    <property type="entry name" value="LysR_subst-bd"/>
</dbReference>
<keyword evidence="3" id="KW-0238">DNA-binding</keyword>
<dbReference type="SUPFAM" id="SSF53850">
    <property type="entry name" value="Periplasmic binding protein-like II"/>
    <property type="match status" value="1"/>
</dbReference>
<keyword evidence="7" id="KW-1185">Reference proteome</keyword>
<dbReference type="PRINTS" id="PR00039">
    <property type="entry name" value="HTHLYSR"/>
</dbReference>
<keyword evidence="4" id="KW-0804">Transcription</keyword>
<feature type="domain" description="HTH lysR-type" evidence="5">
    <location>
        <begin position="7"/>
        <end position="64"/>
    </location>
</feature>
<accession>A0ABY5H968</accession>
<evidence type="ECO:0000256" key="3">
    <source>
        <dbReference type="ARBA" id="ARBA00023125"/>
    </source>
</evidence>
<reference evidence="6" key="1">
    <citation type="submission" date="2021-04" db="EMBL/GenBank/DDBJ databases">
        <title>Oceanospirillales bacteria with DddD are important DMSP degraders in coastal seawater.</title>
        <authorList>
            <person name="Liu J."/>
        </authorList>
    </citation>
    <scope>NUCLEOTIDE SEQUENCE</scope>
    <source>
        <strain evidence="6">D13-4</strain>
    </source>
</reference>
<dbReference type="InterPro" id="IPR036390">
    <property type="entry name" value="WH_DNA-bd_sf"/>
</dbReference>
<protein>
    <submittedName>
        <fullName evidence="6">LysR family transcriptional regulator</fullName>
    </submittedName>
</protein>
<dbReference type="Gene3D" id="1.10.10.10">
    <property type="entry name" value="Winged helix-like DNA-binding domain superfamily/Winged helix DNA-binding domain"/>
    <property type="match status" value="1"/>
</dbReference>
<dbReference type="CDD" id="cd08459">
    <property type="entry name" value="PBP2_DntR_NahR_LinR_like"/>
    <property type="match status" value="1"/>
</dbReference>
<dbReference type="PANTHER" id="PTHR30118:SF15">
    <property type="entry name" value="TRANSCRIPTIONAL REGULATORY PROTEIN"/>
    <property type="match status" value="1"/>
</dbReference>
<gene>
    <name evidence="6" type="ORF">KDW96_05650</name>
</gene>
<dbReference type="Gene3D" id="3.40.190.10">
    <property type="entry name" value="Periplasmic binding protein-like II"/>
    <property type="match status" value="2"/>
</dbReference>